<comment type="subcellular location">
    <subcellularLocation>
        <location evidence="1 10">Periplasm</location>
    </subcellularLocation>
</comment>
<keyword evidence="8 10" id="KW-0653">Protein transport</keyword>
<keyword evidence="5 10" id="KW-0813">Transport</keyword>
<evidence type="ECO:0000256" key="1">
    <source>
        <dbReference type="ARBA" id="ARBA00004418"/>
    </source>
</evidence>
<dbReference type="RefSeq" id="WP_053043264.1">
    <property type="nucleotide sequence ID" value="NZ_CP059735.1"/>
</dbReference>
<dbReference type="Pfam" id="PF03548">
    <property type="entry name" value="LolA"/>
    <property type="match status" value="1"/>
</dbReference>
<dbReference type="GO" id="GO:0042953">
    <property type="term" value="P:lipoprotein transport"/>
    <property type="evidence" value="ECO:0007669"/>
    <property type="project" value="InterPro"/>
</dbReference>
<dbReference type="GO" id="GO:0030288">
    <property type="term" value="C:outer membrane-bounded periplasmic space"/>
    <property type="evidence" value="ECO:0007669"/>
    <property type="project" value="TreeGrafter"/>
</dbReference>
<name>A0AAE9YKW2_9GAMM</name>
<dbReference type="Proteomes" id="UP000032568">
    <property type="component" value="Chromosome"/>
</dbReference>
<dbReference type="InterPro" id="IPR029046">
    <property type="entry name" value="LolA/LolB/LppX"/>
</dbReference>
<dbReference type="InterPro" id="IPR004564">
    <property type="entry name" value="OM_lipoprot_carrier_LolA-like"/>
</dbReference>
<evidence type="ECO:0000256" key="10">
    <source>
        <dbReference type="HAMAP-Rule" id="MF_00240"/>
    </source>
</evidence>
<keyword evidence="11" id="KW-0449">Lipoprotein</keyword>
<reference evidence="11 12" key="1">
    <citation type="journal article" date="2015" name="Genome Announc.">
        <title>Draft Genome Sequences of Marine Isolates of Thalassomonas viridans and Thalassomonas actiniarum.</title>
        <authorList>
            <person name="Olonade I."/>
            <person name="van Zyl L.J."/>
            <person name="Trindade M."/>
        </authorList>
    </citation>
    <scope>NUCLEOTIDE SEQUENCE [LARGE SCALE GENOMIC DNA]</scope>
    <source>
        <strain evidence="11 12">A5K-106</strain>
    </source>
</reference>
<dbReference type="PANTHER" id="PTHR35869:SF1">
    <property type="entry name" value="OUTER-MEMBRANE LIPOPROTEIN CARRIER PROTEIN"/>
    <property type="match status" value="1"/>
</dbReference>
<evidence type="ECO:0000256" key="4">
    <source>
        <dbReference type="ARBA" id="ARBA00014035"/>
    </source>
</evidence>
<feature type="signal peptide" evidence="10">
    <location>
        <begin position="1"/>
        <end position="27"/>
    </location>
</feature>
<gene>
    <name evidence="10 11" type="primary">lolA</name>
    <name evidence="11" type="ORF">SG35_014845</name>
</gene>
<comment type="similarity">
    <text evidence="2 10">Belongs to the LolA family.</text>
</comment>
<dbReference type="Gene3D" id="2.50.20.10">
    <property type="entry name" value="Lipoprotein localisation LolA/LolB/LppX"/>
    <property type="match status" value="1"/>
</dbReference>
<evidence type="ECO:0000256" key="9">
    <source>
        <dbReference type="ARBA" id="ARBA00023186"/>
    </source>
</evidence>
<dbReference type="SUPFAM" id="SSF89392">
    <property type="entry name" value="Prokaryotic lipoproteins and lipoprotein localization factors"/>
    <property type="match status" value="1"/>
</dbReference>
<dbReference type="EMBL" id="CP059735">
    <property type="protein sequence ID" value="WDD96658.1"/>
    <property type="molecule type" value="Genomic_DNA"/>
</dbReference>
<evidence type="ECO:0000256" key="5">
    <source>
        <dbReference type="ARBA" id="ARBA00022448"/>
    </source>
</evidence>
<dbReference type="HAMAP" id="MF_00240">
    <property type="entry name" value="LolA"/>
    <property type="match status" value="1"/>
</dbReference>
<accession>A0AAE9YKW2</accession>
<evidence type="ECO:0000313" key="12">
    <source>
        <dbReference type="Proteomes" id="UP000032568"/>
    </source>
</evidence>
<keyword evidence="6 10" id="KW-0732">Signal</keyword>
<evidence type="ECO:0000313" key="11">
    <source>
        <dbReference type="EMBL" id="WDD96658.1"/>
    </source>
</evidence>
<dbReference type="InterPro" id="IPR018323">
    <property type="entry name" value="OM_lipoprot_carrier_LolA_Pbac"/>
</dbReference>
<keyword evidence="12" id="KW-1185">Reference proteome</keyword>
<feature type="chain" id="PRO_5041757393" description="Outer-membrane lipoprotein carrier protein" evidence="10">
    <location>
        <begin position="28"/>
        <end position="243"/>
    </location>
</feature>
<evidence type="ECO:0000256" key="3">
    <source>
        <dbReference type="ARBA" id="ARBA00011245"/>
    </source>
</evidence>
<organism evidence="11 12">
    <name type="scientific">Thalassomonas actiniarum</name>
    <dbReference type="NCBI Taxonomy" id="485447"/>
    <lineage>
        <taxon>Bacteria</taxon>
        <taxon>Pseudomonadati</taxon>
        <taxon>Pseudomonadota</taxon>
        <taxon>Gammaproteobacteria</taxon>
        <taxon>Alteromonadales</taxon>
        <taxon>Colwelliaceae</taxon>
        <taxon>Thalassomonas</taxon>
    </lineage>
</organism>
<dbReference type="PANTHER" id="PTHR35869">
    <property type="entry name" value="OUTER-MEMBRANE LIPOPROTEIN CARRIER PROTEIN"/>
    <property type="match status" value="1"/>
</dbReference>
<keyword evidence="7 10" id="KW-0574">Periplasm</keyword>
<reference evidence="11 12" key="2">
    <citation type="journal article" date="2022" name="Mar. Drugs">
        <title>Bioassay-Guided Fractionation Leads to the Detection of Cholic Acid Generated by the Rare Thalassomonas sp.</title>
        <authorList>
            <person name="Pheiffer F."/>
            <person name="Schneider Y.K."/>
            <person name="Hansen E.H."/>
            <person name="Andersen J.H."/>
            <person name="Isaksson J."/>
            <person name="Busche T."/>
            <person name="R C."/>
            <person name="Kalinowski J."/>
            <person name="Zyl L.V."/>
            <person name="Trindade M."/>
        </authorList>
    </citation>
    <scope>NUCLEOTIDE SEQUENCE [LARGE SCALE GENOMIC DNA]</scope>
    <source>
        <strain evidence="11 12">A5K-106</strain>
    </source>
</reference>
<keyword evidence="9 10" id="KW-0143">Chaperone</keyword>
<evidence type="ECO:0000256" key="2">
    <source>
        <dbReference type="ARBA" id="ARBA00007615"/>
    </source>
</evidence>
<dbReference type="KEGG" id="tact:SG35_014845"/>
<comment type="subunit">
    <text evidence="3 10">Monomer.</text>
</comment>
<dbReference type="AlphaFoldDB" id="A0AAE9YKW2"/>
<sequence precursor="true">MKLNKKILVKSITLALGLLLPATSALAHVNGHEELGNKPVSKAYETAAKAMEVAKAKESDEQAKKALLAKLNNIKHFSANFSQQVVDAEGNPLQNGAGTLVVSKPNLVHWQTTEPDESLIVSDGETLWFYDPFVEQATAYALESAIANTPILLLTSQDESMWQNYRISKINETTFIVHALESNSQVKTLELSFEQDKLAGFVILDASGQLSRFALSGSDFSSQPKMELFKFTLPPGAYLDDQR</sequence>
<evidence type="ECO:0000256" key="6">
    <source>
        <dbReference type="ARBA" id="ARBA00022729"/>
    </source>
</evidence>
<dbReference type="GO" id="GO:0044874">
    <property type="term" value="P:lipoprotein localization to outer membrane"/>
    <property type="evidence" value="ECO:0007669"/>
    <property type="project" value="UniProtKB-UniRule"/>
</dbReference>
<evidence type="ECO:0000256" key="7">
    <source>
        <dbReference type="ARBA" id="ARBA00022764"/>
    </source>
</evidence>
<proteinExistence type="inferred from homology"/>
<dbReference type="NCBIfam" id="TIGR00547">
    <property type="entry name" value="lolA"/>
    <property type="match status" value="1"/>
</dbReference>
<evidence type="ECO:0000256" key="8">
    <source>
        <dbReference type="ARBA" id="ARBA00022927"/>
    </source>
</evidence>
<comment type="function">
    <text evidence="10">Participates in the translocation of lipoproteins from the inner membrane to the outer membrane. Only forms a complex with a lipoprotein if the residue after the N-terminal Cys is not an aspartate (The Asp acts as a targeting signal to indicate that the lipoprotein should stay in the inner membrane).</text>
</comment>
<protein>
    <recommendedName>
        <fullName evidence="4 10">Outer-membrane lipoprotein carrier protein</fullName>
    </recommendedName>
</protein>
<dbReference type="CDD" id="cd16325">
    <property type="entry name" value="LolA"/>
    <property type="match status" value="1"/>
</dbReference>